<feature type="region of interest" description="Disordered" evidence="1">
    <location>
        <begin position="176"/>
        <end position="214"/>
    </location>
</feature>
<evidence type="ECO:0000313" key="3">
    <source>
        <dbReference type="EMBL" id="KEQ18545.1"/>
    </source>
</evidence>
<name>A0A081NJC2_9GAMM</name>
<reference evidence="3 4" key="1">
    <citation type="submission" date="2014-06" db="EMBL/GenBank/DDBJ databases">
        <title>Whole Genome Sequences of Three Symbiotic Endozoicomonas Bacteria.</title>
        <authorList>
            <person name="Neave M.J."/>
            <person name="Apprill A."/>
            <person name="Voolstra C.R."/>
        </authorList>
    </citation>
    <scope>NUCLEOTIDE SEQUENCE [LARGE SCALE GENOMIC DNA]</scope>
    <source>
        <strain evidence="3 4">DSM 25634</strain>
    </source>
</reference>
<comment type="caution">
    <text evidence="3">The sequence shown here is derived from an EMBL/GenBank/DDBJ whole genome shotgun (WGS) entry which is preliminary data.</text>
</comment>
<proteinExistence type="predicted"/>
<evidence type="ECO:0000256" key="2">
    <source>
        <dbReference type="SAM" id="SignalP"/>
    </source>
</evidence>
<keyword evidence="2" id="KW-0732">Signal</keyword>
<protein>
    <submittedName>
        <fullName evidence="3">Uncharacterized protein</fullName>
    </submittedName>
</protein>
<organism evidence="3 4">
    <name type="scientific">Endozoicomonas numazuensis</name>
    <dbReference type="NCBI Taxonomy" id="1137799"/>
    <lineage>
        <taxon>Bacteria</taxon>
        <taxon>Pseudomonadati</taxon>
        <taxon>Pseudomonadota</taxon>
        <taxon>Gammaproteobacteria</taxon>
        <taxon>Oceanospirillales</taxon>
        <taxon>Endozoicomonadaceae</taxon>
        <taxon>Endozoicomonas</taxon>
    </lineage>
</organism>
<dbReference type="RefSeq" id="WP_051786122.1">
    <property type="nucleotide sequence ID" value="NZ_JOKH01000002.1"/>
</dbReference>
<sequence length="601" mass="65701">MFNYRLLLILLLSLKPFLSSADTETTQAPETLDFDSMQSCYKQFTSERSTIIGNYYRRRLRSINSVTKLPAHPISVPPLSPETSETCADIFKTLHSSALAAFDTPGRPNLFPREYYEFLMDQETIKIVRNLLEGSEPTVAPSTSITPDSSSTQEYTSTLQPLDTTALVTATPTLETETQSVVPTATPTIPTTTSTIPTTTSTIPTTTPTTTPTTPVVFSDDQIKGFIFNLSHYLVSYLSGGDTPTFCGSYHNPFVEEDAEGYGCRAIAAKFFIQNLKSSQGQLSVYTWYQSPGSISHLNQWLDENASIDDMLPPIVAVFQNVELNTTLDTQFLGGLVGIPDLRKGTFDPTTPFANEYVPTIKGSGQFQSACETFQPETLPDVNCSGVGSKNNDAKSGNALISLGKARVSGVNFEAALAPVTLEYTYHDSANGQADARETFPAVMVMAGLNSGNSASSLLINSKMKIHYRPEVVRKLKKSFLLESQFKDNSAPEHKYDVYAFSLYNWVDQYIITQNTLSVETCDTMTLLYDSPVQKASLHINKNNIVQDFNGNPCHQTASSTIATPTPSQTPDAPSGASETMLYVIIIAISTTVATVFTSLF</sequence>
<dbReference type="Proteomes" id="UP000028073">
    <property type="component" value="Unassembled WGS sequence"/>
</dbReference>
<accession>A0A081NJC2</accession>
<evidence type="ECO:0000256" key="1">
    <source>
        <dbReference type="SAM" id="MobiDB-lite"/>
    </source>
</evidence>
<gene>
    <name evidence="3" type="ORF">GZ78_13840</name>
</gene>
<feature type="signal peptide" evidence="2">
    <location>
        <begin position="1"/>
        <end position="21"/>
    </location>
</feature>
<dbReference type="EMBL" id="JOKH01000002">
    <property type="protein sequence ID" value="KEQ18545.1"/>
    <property type="molecule type" value="Genomic_DNA"/>
</dbReference>
<feature type="compositionally biased region" description="Low complexity" evidence="1">
    <location>
        <begin position="183"/>
        <end position="214"/>
    </location>
</feature>
<dbReference type="AlphaFoldDB" id="A0A081NJC2"/>
<keyword evidence="4" id="KW-1185">Reference proteome</keyword>
<feature type="chain" id="PRO_5001760833" evidence="2">
    <location>
        <begin position="22"/>
        <end position="601"/>
    </location>
</feature>
<evidence type="ECO:0000313" key="4">
    <source>
        <dbReference type="Proteomes" id="UP000028073"/>
    </source>
</evidence>